<dbReference type="KEGG" id="amob:HG15A2_42840"/>
<name>A0A517N1D0_9BACT</name>
<feature type="transmembrane region" description="Helical" evidence="1">
    <location>
        <begin position="12"/>
        <end position="34"/>
    </location>
</feature>
<dbReference type="NCBIfam" id="TIGR02532">
    <property type="entry name" value="IV_pilin_GFxxxE"/>
    <property type="match status" value="1"/>
</dbReference>
<dbReference type="PROSITE" id="PS00409">
    <property type="entry name" value="PROKAR_NTER_METHYL"/>
    <property type="match status" value="1"/>
</dbReference>
<evidence type="ECO:0000313" key="2">
    <source>
        <dbReference type="EMBL" id="QDT00942.1"/>
    </source>
</evidence>
<dbReference type="RefSeq" id="WP_391483906.1">
    <property type="nucleotide sequence ID" value="NZ_CP036263.1"/>
</dbReference>
<sequence length="85" mass="9049">MSLLGIGLPCSQWVLGACQIHSCRSFFLGLFVYARRNALDEKSGRGFTLVELLVVIAIIGALVGLLHAASPPSTHVCIHDMPTSA</sequence>
<feature type="transmembrane region" description="Helical" evidence="1">
    <location>
        <begin position="46"/>
        <end position="66"/>
    </location>
</feature>
<keyword evidence="1" id="KW-0812">Transmembrane</keyword>
<dbReference type="SUPFAM" id="SSF54523">
    <property type="entry name" value="Pili subunits"/>
    <property type="match status" value="1"/>
</dbReference>
<keyword evidence="1" id="KW-0472">Membrane</keyword>
<dbReference type="Proteomes" id="UP000319852">
    <property type="component" value="Chromosome"/>
</dbReference>
<dbReference type="EMBL" id="CP036263">
    <property type="protein sequence ID" value="QDT00942.1"/>
    <property type="molecule type" value="Genomic_DNA"/>
</dbReference>
<accession>A0A517N1D0</accession>
<evidence type="ECO:0008006" key="4">
    <source>
        <dbReference type="Google" id="ProtNLM"/>
    </source>
</evidence>
<dbReference type="Pfam" id="PF07963">
    <property type="entry name" value="N_methyl"/>
    <property type="match status" value="1"/>
</dbReference>
<dbReference type="AlphaFoldDB" id="A0A517N1D0"/>
<gene>
    <name evidence="2" type="ORF">HG15A2_42840</name>
</gene>
<keyword evidence="1" id="KW-1133">Transmembrane helix</keyword>
<evidence type="ECO:0000256" key="1">
    <source>
        <dbReference type="SAM" id="Phobius"/>
    </source>
</evidence>
<proteinExistence type="predicted"/>
<evidence type="ECO:0000313" key="3">
    <source>
        <dbReference type="Proteomes" id="UP000319852"/>
    </source>
</evidence>
<dbReference type="InterPro" id="IPR012902">
    <property type="entry name" value="N_methyl_site"/>
</dbReference>
<keyword evidence="3" id="KW-1185">Reference proteome</keyword>
<protein>
    <recommendedName>
        <fullName evidence="4">Prepilin-type N-terminal cleavage/methylation domain-containing protein</fullName>
    </recommendedName>
</protein>
<organism evidence="2 3">
    <name type="scientific">Adhaeretor mobilis</name>
    <dbReference type="NCBI Taxonomy" id="1930276"/>
    <lineage>
        <taxon>Bacteria</taxon>
        <taxon>Pseudomonadati</taxon>
        <taxon>Planctomycetota</taxon>
        <taxon>Planctomycetia</taxon>
        <taxon>Pirellulales</taxon>
        <taxon>Lacipirellulaceae</taxon>
        <taxon>Adhaeretor</taxon>
    </lineage>
</organism>
<reference evidence="2 3" key="1">
    <citation type="submission" date="2019-02" db="EMBL/GenBank/DDBJ databases">
        <title>Deep-cultivation of Planctomycetes and their phenomic and genomic characterization uncovers novel biology.</title>
        <authorList>
            <person name="Wiegand S."/>
            <person name="Jogler M."/>
            <person name="Boedeker C."/>
            <person name="Pinto D."/>
            <person name="Vollmers J."/>
            <person name="Rivas-Marin E."/>
            <person name="Kohn T."/>
            <person name="Peeters S.H."/>
            <person name="Heuer A."/>
            <person name="Rast P."/>
            <person name="Oberbeckmann S."/>
            <person name="Bunk B."/>
            <person name="Jeske O."/>
            <person name="Meyerdierks A."/>
            <person name="Storesund J.E."/>
            <person name="Kallscheuer N."/>
            <person name="Luecker S."/>
            <person name="Lage O.M."/>
            <person name="Pohl T."/>
            <person name="Merkel B.J."/>
            <person name="Hornburger P."/>
            <person name="Mueller R.-W."/>
            <person name="Bruemmer F."/>
            <person name="Labrenz M."/>
            <person name="Spormann A.M."/>
            <person name="Op den Camp H."/>
            <person name="Overmann J."/>
            <person name="Amann R."/>
            <person name="Jetten M.S.M."/>
            <person name="Mascher T."/>
            <person name="Medema M.H."/>
            <person name="Devos D.P."/>
            <person name="Kaster A.-K."/>
            <person name="Ovreas L."/>
            <person name="Rohde M."/>
            <person name="Galperin M.Y."/>
            <person name="Jogler C."/>
        </authorList>
    </citation>
    <scope>NUCLEOTIDE SEQUENCE [LARGE SCALE GENOMIC DNA]</scope>
    <source>
        <strain evidence="2 3">HG15A2</strain>
    </source>
</reference>
<dbReference type="InterPro" id="IPR045584">
    <property type="entry name" value="Pilin-like"/>
</dbReference>